<dbReference type="Pfam" id="PF00528">
    <property type="entry name" value="BPD_transp_1"/>
    <property type="match status" value="1"/>
</dbReference>
<dbReference type="Gene3D" id="1.10.3720.10">
    <property type="entry name" value="MetI-like"/>
    <property type="match status" value="1"/>
</dbReference>
<feature type="domain" description="ABC transmembrane type-1" evidence="6">
    <location>
        <begin position="69"/>
        <end position="284"/>
    </location>
</feature>
<keyword evidence="5" id="KW-0813">Transport</keyword>
<dbReference type="EMBL" id="QGGY01000006">
    <property type="protein sequence ID" value="PWJ75558.1"/>
    <property type="molecule type" value="Genomic_DNA"/>
</dbReference>
<reference evidence="7 8" key="1">
    <citation type="submission" date="2018-05" db="EMBL/GenBank/DDBJ databases">
        <authorList>
            <person name="Goeker M."/>
            <person name="Huntemann M."/>
            <person name="Clum A."/>
            <person name="Pillay M."/>
            <person name="Palaniappan K."/>
            <person name="Varghese N."/>
            <person name="Mikhailova N."/>
            <person name="Stamatis D."/>
            <person name="Reddy T."/>
            <person name="Daum C."/>
            <person name="Shapiro N."/>
            <person name="Ivanova N."/>
            <person name="Kyrpides N."/>
            <person name="Woyke T."/>
        </authorList>
    </citation>
    <scope>NUCLEOTIDE SEQUENCE [LARGE SCALE GENOMIC DNA]</scope>
    <source>
        <strain evidence="7 8">DSM 26524</strain>
    </source>
</reference>
<comment type="similarity">
    <text evidence="5">Belongs to the binding-protein-dependent transport system permease family.</text>
</comment>
<dbReference type="CDD" id="cd06261">
    <property type="entry name" value="TM_PBP2"/>
    <property type="match status" value="1"/>
</dbReference>
<feature type="transmembrane region" description="Helical" evidence="5">
    <location>
        <begin position="261"/>
        <end position="287"/>
    </location>
</feature>
<dbReference type="GO" id="GO:0005886">
    <property type="term" value="C:plasma membrane"/>
    <property type="evidence" value="ECO:0007669"/>
    <property type="project" value="UniProtKB-SubCell"/>
</dbReference>
<evidence type="ECO:0000313" key="7">
    <source>
        <dbReference type="EMBL" id="PWJ75558.1"/>
    </source>
</evidence>
<dbReference type="SUPFAM" id="SSF161098">
    <property type="entry name" value="MetI-like"/>
    <property type="match status" value="1"/>
</dbReference>
<dbReference type="PANTHER" id="PTHR43376">
    <property type="entry name" value="OLIGOPEPTIDE TRANSPORT SYSTEM PERMEASE PROTEIN"/>
    <property type="match status" value="1"/>
</dbReference>
<dbReference type="PANTHER" id="PTHR43376:SF1">
    <property type="entry name" value="OLIGOPEPTIDE TRANSPORT SYSTEM PERMEASE PROTEIN"/>
    <property type="match status" value="1"/>
</dbReference>
<dbReference type="Proteomes" id="UP000245412">
    <property type="component" value="Unassembled WGS sequence"/>
</dbReference>
<dbReference type="AlphaFoldDB" id="A0AB73T3Y6"/>
<keyword evidence="4 5" id="KW-0472">Membrane</keyword>
<feature type="transmembrane region" description="Helical" evidence="5">
    <location>
        <begin position="219"/>
        <end position="241"/>
    </location>
</feature>
<evidence type="ECO:0000313" key="8">
    <source>
        <dbReference type="Proteomes" id="UP000245412"/>
    </source>
</evidence>
<dbReference type="InterPro" id="IPR035906">
    <property type="entry name" value="MetI-like_sf"/>
</dbReference>
<evidence type="ECO:0000259" key="6">
    <source>
        <dbReference type="PROSITE" id="PS50928"/>
    </source>
</evidence>
<evidence type="ECO:0000256" key="4">
    <source>
        <dbReference type="ARBA" id="ARBA00023136"/>
    </source>
</evidence>
<feature type="transmembrane region" description="Helical" evidence="5">
    <location>
        <begin position="75"/>
        <end position="96"/>
    </location>
</feature>
<dbReference type="InterPro" id="IPR000515">
    <property type="entry name" value="MetI-like"/>
</dbReference>
<evidence type="ECO:0000256" key="3">
    <source>
        <dbReference type="ARBA" id="ARBA00022989"/>
    </source>
</evidence>
<keyword evidence="3 5" id="KW-1133">Transmembrane helix</keyword>
<evidence type="ECO:0000256" key="5">
    <source>
        <dbReference type="RuleBase" id="RU363032"/>
    </source>
</evidence>
<gene>
    <name evidence="7" type="ORF">C7383_106128</name>
</gene>
<sequence>MPGDTVLMLVGMDEETVTEEQYAYYQEKTGANRPVMEQFWDYLKGICTGDLGYSYHHNADISSLIAARLPNTLQIALPAILISSLTAMVLGCIMGMKKGSPAEHAVTSMQIIFDAFPSFLLGLLLIALFAFKLGWLPSGALNSIRVPNGPAAAFCDRLKHLVLPVLTLVLGTIPSKYLMICNTVALQRKEKYVLYARSRGLSDTYIAFRHIFPNICQPFLTMVGMNVGFVVSGSLIIENIFSIKGMGSLISQGITARDYPVLQGCLFVSAVVIVITTLATDFLCILVDPKVRYKVHEAQ</sequence>
<comment type="caution">
    <text evidence="7">The sequence shown here is derived from an EMBL/GenBank/DDBJ whole genome shotgun (WGS) entry which is preliminary data.</text>
</comment>
<feature type="transmembrane region" description="Helical" evidence="5">
    <location>
        <begin position="116"/>
        <end position="135"/>
    </location>
</feature>
<keyword evidence="2 5" id="KW-0812">Transmembrane</keyword>
<dbReference type="GO" id="GO:0055085">
    <property type="term" value="P:transmembrane transport"/>
    <property type="evidence" value="ECO:0007669"/>
    <property type="project" value="InterPro"/>
</dbReference>
<proteinExistence type="inferred from homology"/>
<name>A0AB73T3Y6_9FIRM</name>
<protein>
    <submittedName>
        <fullName evidence="7">Peptide/nickel transport system permease protein</fullName>
    </submittedName>
</protein>
<organism evidence="7 8">
    <name type="scientific">Murimonas intestini</name>
    <dbReference type="NCBI Taxonomy" id="1337051"/>
    <lineage>
        <taxon>Bacteria</taxon>
        <taxon>Bacillati</taxon>
        <taxon>Bacillota</taxon>
        <taxon>Clostridia</taxon>
        <taxon>Lachnospirales</taxon>
        <taxon>Lachnospiraceae</taxon>
        <taxon>Murimonas</taxon>
    </lineage>
</organism>
<dbReference type="PROSITE" id="PS50928">
    <property type="entry name" value="ABC_TM1"/>
    <property type="match status" value="1"/>
</dbReference>
<keyword evidence="8" id="KW-1185">Reference proteome</keyword>
<evidence type="ECO:0000256" key="2">
    <source>
        <dbReference type="ARBA" id="ARBA00022692"/>
    </source>
</evidence>
<accession>A0AB73T3Y6</accession>
<evidence type="ECO:0000256" key="1">
    <source>
        <dbReference type="ARBA" id="ARBA00004141"/>
    </source>
</evidence>
<comment type="subcellular location">
    <subcellularLocation>
        <location evidence="5">Cell membrane</location>
        <topology evidence="5">Multi-pass membrane protein</topology>
    </subcellularLocation>
    <subcellularLocation>
        <location evidence="1">Membrane</location>
        <topology evidence="1">Multi-pass membrane protein</topology>
    </subcellularLocation>
</comment>